<evidence type="ECO:0000256" key="1">
    <source>
        <dbReference type="PROSITE-ProRule" id="PRU00042"/>
    </source>
</evidence>
<keyword evidence="5" id="KW-1185">Reference proteome</keyword>
<evidence type="ECO:0000259" key="3">
    <source>
        <dbReference type="PROSITE" id="PS50157"/>
    </source>
</evidence>
<protein>
    <recommendedName>
        <fullName evidence="3">C2H2-type domain-containing protein</fullName>
    </recommendedName>
</protein>
<feature type="compositionally biased region" description="Basic residues" evidence="2">
    <location>
        <begin position="264"/>
        <end position="279"/>
    </location>
</feature>
<dbReference type="PROSITE" id="PS00028">
    <property type="entry name" value="ZINC_FINGER_C2H2_1"/>
    <property type="match status" value="2"/>
</dbReference>
<proteinExistence type="predicted"/>
<evidence type="ECO:0000256" key="2">
    <source>
        <dbReference type="SAM" id="MobiDB-lite"/>
    </source>
</evidence>
<keyword evidence="1" id="KW-0479">Metal-binding</keyword>
<feature type="domain" description="C2H2-type" evidence="3">
    <location>
        <begin position="35"/>
        <end position="63"/>
    </location>
</feature>
<dbReference type="GO" id="GO:0008270">
    <property type="term" value="F:zinc ion binding"/>
    <property type="evidence" value="ECO:0007669"/>
    <property type="project" value="UniProtKB-KW"/>
</dbReference>
<reference evidence="4" key="1">
    <citation type="submission" date="2021-01" db="EMBL/GenBank/DDBJ databases">
        <title>Metabolic potential, ecology and presence of endohyphal bacteria is reflected in genomic diversity of Mucoromycotina.</title>
        <authorList>
            <person name="Muszewska A."/>
            <person name="Okrasinska A."/>
            <person name="Steczkiewicz K."/>
            <person name="Drgas O."/>
            <person name="Orlowska M."/>
            <person name="Perlinska-Lenart U."/>
            <person name="Aleksandrzak-Piekarczyk T."/>
            <person name="Szatraj K."/>
            <person name="Zielenkiewicz U."/>
            <person name="Pilsyk S."/>
            <person name="Malc E."/>
            <person name="Mieczkowski P."/>
            <person name="Kruszewska J.S."/>
            <person name="Biernat P."/>
            <person name="Pawlowska J."/>
        </authorList>
    </citation>
    <scope>NUCLEOTIDE SEQUENCE</scope>
    <source>
        <strain evidence="4">WA0000018081</strain>
    </source>
</reference>
<dbReference type="Proteomes" id="UP000613177">
    <property type="component" value="Unassembled WGS sequence"/>
</dbReference>
<feature type="region of interest" description="Disordered" evidence="2">
    <location>
        <begin position="264"/>
        <end position="321"/>
    </location>
</feature>
<sequence length="352" mass="40631">MSYDRPVSRSGMKPEGDAVDTIRDHTGKDLIALDYGCYICGRIYSTPATARKHVRNIHGYNIPGRTNCLTRPMAVNHYYVSRKDANYYDVIHYACPSCWFHCPLDELDLLLDHTIIEHNPRPVMLESDEEHDMDIAAFNKSRQLKANDKIFATFTDLLNRSGRRYAVDTIEDNTGKYLIALDHGCYICGHVYSSAATARNHIRNIHGYNILSRINGLNRPLDRNYNYVMRKDTDKYDEAHYACPSCWFHCPMDELAVFHDHTIKQHRPGRPASRPHSRPSSRQINHSTSSRPSSRQGYVSDGEEEVSSSRPNSRQVRISDEREDIFSVSEDNKNELYQKMDELKDLFRALLK</sequence>
<comment type="caution">
    <text evidence="4">The sequence shown here is derived from an EMBL/GenBank/DDBJ whole genome shotgun (WGS) entry which is preliminary data.</text>
</comment>
<dbReference type="EMBL" id="JAEPRE010000269">
    <property type="protein sequence ID" value="KAG2229489.1"/>
    <property type="molecule type" value="Genomic_DNA"/>
</dbReference>
<evidence type="ECO:0000313" key="4">
    <source>
        <dbReference type="EMBL" id="KAG2229489.1"/>
    </source>
</evidence>
<organism evidence="4 5">
    <name type="scientific">Thamnidium elegans</name>
    <dbReference type="NCBI Taxonomy" id="101142"/>
    <lineage>
        <taxon>Eukaryota</taxon>
        <taxon>Fungi</taxon>
        <taxon>Fungi incertae sedis</taxon>
        <taxon>Mucoromycota</taxon>
        <taxon>Mucoromycotina</taxon>
        <taxon>Mucoromycetes</taxon>
        <taxon>Mucorales</taxon>
        <taxon>Mucorineae</taxon>
        <taxon>Mucoraceae</taxon>
        <taxon>Thamnidium</taxon>
    </lineage>
</organism>
<accession>A0A8H7SHE2</accession>
<gene>
    <name evidence="4" type="ORF">INT48_003851</name>
</gene>
<dbReference type="InterPro" id="IPR013087">
    <property type="entry name" value="Znf_C2H2_type"/>
</dbReference>
<dbReference type="PROSITE" id="PS50157">
    <property type="entry name" value="ZINC_FINGER_C2H2_2"/>
    <property type="match status" value="1"/>
</dbReference>
<keyword evidence="1" id="KW-0863">Zinc-finger</keyword>
<evidence type="ECO:0000313" key="5">
    <source>
        <dbReference type="Proteomes" id="UP000613177"/>
    </source>
</evidence>
<name>A0A8H7SHE2_9FUNG</name>
<keyword evidence="1" id="KW-0862">Zinc</keyword>
<dbReference type="SMART" id="SM00355">
    <property type="entry name" value="ZnF_C2H2"/>
    <property type="match status" value="2"/>
</dbReference>
<dbReference type="AlphaFoldDB" id="A0A8H7SHE2"/>
<feature type="compositionally biased region" description="Polar residues" evidence="2">
    <location>
        <begin position="283"/>
        <end position="297"/>
    </location>
</feature>